<evidence type="ECO:0000313" key="2">
    <source>
        <dbReference type="Proteomes" id="UP001055072"/>
    </source>
</evidence>
<evidence type="ECO:0000313" key="1">
    <source>
        <dbReference type="EMBL" id="KAI0092875.1"/>
    </source>
</evidence>
<accession>A0ACB8UGT0</accession>
<sequence>MFLFELQIPDKSPELVPKDEFPTRRLHTEDRGRSRSLLFDFVLLPTLQQVRLEQRLNRARSHNAPSPSVFGGSVDLDADPNDIMTNDPIIQDGSQVPEEVEEVWGGALDFDPYPNVAIANEADDAMVQDDRVQEEVEEVVEAPHPAEPQPNDEDMDVESDHEQHQHRSGLSTLAINSRLDVVGRGAYDIHNVQPVDLRTTVTRALMSHLYGGGQQTMFPNPSAHKLKRGFDNMAFINLHWNPYAPRRPGASGLFFVMNPPWTGEMTKRLFVQLGQSKWLYMGLYKFIPARPLDVAEFRQLEPKTRLAWANHLFEFRWGRQFLARIALRDENGGVEPSLEEITALCSDKTAIKAFIDRRRVTVEQVLNAFYTGKESKVGISYPRKRRRRDLKLQWLAQTTNRLWMPRGVDVDILVANGTSNNSNLNKTVKPLDNV</sequence>
<comment type="caution">
    <text evidence="1">The sequence shown here is derived from an EMBL/GenBank/DDBJ whole genome shotgun (WGS) entry which is preliminary data.</text>
</comment>
<gene>
    <name evidence="1" type="ORF">BDY19DRAFT_903609</name>
</gene>
<dbReference type="Proteomes" id="UP001055072">
    <property type="component" value="Unassembled WGS sequence"/>
</dbReference>
<protein>
    <submittedName>
        <fullName evidence="1">Uncharacterized protein</fullName>
    </submittedName>
</protein>
<dbReference type="EMBL" id="MU274903">
    <property type="protein sequence ID" value="KAI0092875.1"/>
    <property type="molecule type" value="Genomic_DNA"/>
</dbReference>
<organism evidence="1 2">
    <name type="scientific">Irpex rosettiformis</name>
    <dbReference type="NCBI Taxonomy" id="378272"/>
    <lineage>
        <taxon>Eukaryota</taxon>
        <taxon>Fungi</taxon>
        <taxon>Dikarya</taxon>
        <taxon>Basidiomycota</taxon>
        <taxon>Agaricomycotina</taxon>
        <taxon>Agaricomycetes</taxon>
        <taxon>Polyporales</taxon>
        <taxon>Irpicaceae</taxon>
        <taxon>Irpex</taxon>
    </lineage>
</organism>
<reference evidence="1" key="1">
    <citation type="journal article" date="2021" name="Environ. Microbiol.">
        <title>Gene family expansions and transcriptome signatures uncover fungal adaptations to wood decay.</title>
        <authorList>
            <person name="Hage H."/>
            <person name="Miyauchi S."/>
            <person name="Viragh M."/>
            <person name="Drula E."/>
            <person name="Min B."/>
            <person name="Chaduli D."/>
            <person name="Navarro D."/>
            <person name="Favel A."/>
            <person name="Norest M."/>
            <person name="Lesage-Meessen L."/>
            <person name="Balint B."/>
            <person name="Merenyi Z."/>
            <person name="de Eugenio L."/>
            <person name="Morin E."/>
            <person name="Martinez A.T."/>
            <person name="Baldrian P."/>
            <person name="Stursova M."/>
            <person name="Martinez M.J."/>
            <person name="Novotny C."/>
            <person name="Magnuson J.K."/>
            <person name="Spatafora J.W."/>
            <person name="Maurice S."/>
            <person name="Pangilinan J."/>
            <person name="Andreopoulos W."/>
            <person name="LaButti K."/>
            <person name="Hundley H."/>
            <person name="Na H."/>
            <person name="Kuo A."/>
            <person name="Barry K."/>
            <person name="Lipzen A."/>
            <person name="Henrissat B."/>
            <person name="Riley R."/>
            <person name="Ahrendt S."/>
            <person name="Nagy L.G."/>
            <person name="Grigoriev I.V."/>
            <person name="Martin F."/>
            <person name="Rosso M.N."/>
        </authorList>
    </citation>
    <scope>NUCLEOTIDE SEQUENCE</scope>
    <source>
        <strain evidence="1">CBS 384.51</strain>
    </source>
</reference>
<proteinExistence type="predicted"/>
<name>A0ACB8UGT0_9APHY</name>
<keyword evidence="2" id="KW-1185">Reference proteome</keyword>